<dbReference type="Proteomes" id="UP000178606">
    <property type="component" value="Unassembled WGS sequence"/>
</dbReference>
<evidence type="ECO:0000256" key="4">
    <source>
        <dbReference type="PIRSR" id="PIRSR001365-2"/>
    </source>
</evidence>
<proteinExistence type="inferred from homology"/>
<evidence type="ECO:0000313" key="6">
    <source>
        <dbReference type="Proteomes" id="UP000178606"/>
    </source>
</evidence>
<dbReference type="AlphaFoldDB" id="A0A1F6CCZ2"/>
<protein>
    <recommendedName>
        <fullName evidence="7">Dihydrodipicolinate synthase family protein</fullName>
    </recommendedName>
</protein>
<dbReference type="GO" id="GO:0005829">
    <property type="term" value="C:cytosol"/>
    <property type="evidence" value="ECO:0007669"/>
    <property type="project" value="TreeGrafter"/>
</dbReference>
<dbReference type="GO" id="GO:0008840">
    <property type="term" value="F:4-hydroxy-tetrahydrodipicolinate synthase activity"/>
    <property type="evidence" value="ECO:0007669"/>
    <property type="project" value="TreeGrafter"/>
</dbReference>
<dbReference type="PANTHER" id="PTHR12128">
    <property type="entry name" value="DIHYDRODIPICOLINATE SYNTHASE"/>
    <property type="match status" value="1"/>
</dbReference>
<accession>A0A1F6CCZ2</accession>
<dbReference type="InterPro" id="IPR013785">
    <property type="entry name" value="Aldolase_TIM"/>
</dbReference>
<sequence length="307" mass="33515">MVHIDGIVPIVPTPFFEDGGIDFDSLRRLIDYSVAAKASAVCLPAYASEFYKLSETERFDVVKAAVGQARGRIPVIAQVNHPSARIAADTARRVQDLGASMVSSAAPRLFALAEEDLLRYFTHLAQAIRLPLLVQDFNPGGPTVGASFARRLKEAAPNFAYLKLEEPMMGEKLKSILSATSGAVGVLEGWGGLYILELVPAGICGVMPGLPLTELLDRAFRLRRAGQDDEAFDIFSAIMPYILFSLQNMELFHHADKKLLVARGLLPGAHVREATLRVDPTSAAYGDLLTRKVLEKLDQLHIPRNPL</sequence>
<reference evidence="5 6" key="1">
    <citation type="journal article" date="2016" name="Nat. Commun.">
        <title>Thousands of microbial genomes shed light on interconnected biogeochemical processes in an aquifer system.</title>
        <authorList>
            <person name="Anantharaman K."/>
            <person name="Brown C.T."/>
            <person name="Hug L.A."/>
            <person name="Sharon I."/>
            <person name="Castelle C.J."/>
            <person name="Probst A.J."/>
            <person name="Thomas B.C."/>
            <person name="Singh A."/>
            <person name="Wilkins M.J."/>
            <person name="Karaoz U."/>
            <person name="Brodie E.L."/>
            <person name="Williams K.H."/>
            <person name="Hubbard S.S."/>
            <person name="Banfield J.F."/>
        </authorList>
    </citation>
    <scope>NUCLEOTIDE SEQUENCE [LARGE SCALE GENOMIC DNA]</scope>
    <source>
        <strain evidence="6">RIFCSPLOWO2_12_FULL_64_10</strain>
    </source>
</reference>
<dbReference type="SMART" id="SM01130">
    <property type="entry name" value="DHDPS"/>
    <property type="match status" value="1"/>
</dbReference>
<dbReference type="InterPro" id="IPR002220">
    <property type="entry name" value="DapA-like"/>
</dbReference>
<organism evidence="5 6">
    <name type="scientific">Handelsmanbacteria sp. (strain RIFCSPLOWO2_12_FULL_64_10)</name>
    <dbReference type="NCBI Taxonomy" id="1817868"/>
    <lineage>
        <taxon>Bacteria</taxon>
        <taxon>Candidatus Handelsmaniibacteriota</taxon>
    </lineage>
</organism>
<keyword evidence="2 3" id="KW-0456">Lyase</keyword>
<dbReference type="SUPFAM" id="SSF51569">
    <property type="entry name" value="Aldolase"/>
    <property type="match status" value="1"/>
</dbReference>
<evidence type="ECO:0000256" key="2">
    <source>
        <dbReference type="ARBA" id="ARBA00023239"/>
    </source>
</evidence>
<comment type="caution">
    <text evidence="5">The sequence shown here is derived from an EMBL/GenBank/DDBJ whole genome shotgun (WGS) entry which is preliminary data.</text>
</comment>
<dbReference type="PANTHER" id="PTHR12128:SF66">
    <property type="entry name" value="4-HYDROXY-2-OXOGLUTARATE ALDOLASE, MITOCHONDRIAL"/>
    <property type="match status" value="1"/>
</dbReference>
<gene>
    <name evidence="5" type="ORF">A3F84_00260</name>
</gene>
<dbReference type="PIRSF" id="PIRSF001365">
    <property type="entry name" value="DHDPS"/>
    <property type="match status" value="1"/>
</dbReference>
<comment type="similarity">
    <text evidence="1 3">Belongs to the DapA family.</text>
</comment>
<name>A0A1F6CCZ2_HANXR</name>
<dbReference type="EMBL" id="MFKF01000282">
    <property type="protein sequence ID" value="OGG46857.1"/>
    <property type="molecule type" value="Genomic_DNA"/>
</dbReference>
<evidence type="ECO:0008006" key="7">
    <source>
        <dbReference type="Google" id="ProtNLM"/>
    </source>
</evidence>
<dbReference type="CDD" id="cd00408">
    <property type="entry name" value="DHDPS-like"/>
    <property type="match status" value="1"/>
</dbReference>
<dbReference type="Pfam" id="PF00701">
    <property type="entry name" value="DHDPS"/>
    <property type="match status" value="1"/>
</dbReference>
<feature type="binding site" evidence="4">
    <location>
        <position position="207"/>
    </location>
    <ligand>
        <name>pyruvate</name>
        <dbReference type="ChEBI" id="CHEBI:15361"/>
    </ligand>
</feature>
<evidence type="ECO:0000256" key="3">
    <source>
        <dbReference type="PIRNR" id="PIRNR001365"/>
    </source>
</evidence>
<evidence type="ECO:0000313" key="5">
    <source>
        <dbReference type="EMBL" id="OGG46857.1"/>
    </source>
</evidence>
<evidence type="ECO:0000256" key="1">
    <source>
        <dbReference type="ARBA" id="ARBA00007592"/>
    </source>
</evidence>
<dbReference type="Gene3D" id="3.20.20.70">
    <property type="entry name" value="Aldolase class I"/>
    <property type="match status" value="1"/>
</dbReference>